<dbReference type="AlphaFoldDB" id="A0A915CNM5"/>
<dbReference type="PANTHER" id="PTHR43684">
    <property type="match status" value="1"/>
</dbReference>
<organism evidence="4 5">
    <name type="scientific">Ditylenchus dipsaci</name>
    <dbReference type="NCBI Taxonomy" id="166011"/>
    <lineage>
        <taxon>Eukaryota</taxon>
        <taxon>Metazoa</taxon>
        <taxon>Ecdysozoa</taxon>
        <taxon>Nematoda</taxon>
        <taxon>Chromadorea</taxon>
        <taxon>Rhabditida</taxon>
        <taxon>Tylenchina</taxon>
        <taxon>Tylenchomorpha</taxon>
        <taxon>Sphaerularioidea</taxon>
        <taxon>Anguinidae</taxon>
        <taxon>Anguininae</taxon>
        <taxon>Ditylenchus</taxon>
    </lineage>
</organism>
<evidence type="ECO:0000313" key="5">
    <source>
        <dbReference type="WBParaSite" id="jg10897"/>
    </source>
</evidence>
<dbReference type="Proteomes" id="UP000887574">
    <property type="component" value="Unplaced"/>
</dbReference>
<keyword evidence="3" id="KW-0413">Isomerase</keyword>
<evidence type="ECO:0000256" key="1">
    <source>
        <dbReference type="ARBA" id="ARBA00004275"/>
    </source>
</evidence>
<dbReference type="Pfam" id="PF00378">
    <property type="entry name" value="ECH_1"/>
    <property type="match status" value="1"/>
</dbReference>
<reference evidence="5" key="1">
    <citation type="submission" date="2022-11" db="UniProtKB">
        <authorList>
            <consortium name="WormBaseParasite"/>
        </authorList>
    </citation>
    <scope>IDENTIFICATION</scope>
</reference>
<dbReference type="WBParaSite" id="jg10897">
    <property type="protein sequence ID" value="jg10897"/>
    <property type="gene ID" value="jg10897"/>
</dbReference>
<dbReference type="GO" id="GO:0005777">
    <property type="term" value="C:peroxisome"/>
    <property type="evidence" value="ECO:0007669"/>
    <property type="project" value="UniProtKB-SubCell"/>
</dbReference>
<evidence type="ECO:0000256" key="3">
    <source>
        <dbReference type="ARBA" id="ARBA00023235"/>
    </source>
</evidence>
<dbReference type="SUPFAM" id="SSF52096">
    <property type="entry name" value="ClpP/crotonase"/>
    <property type="match status" value="1"/>
</dbReference>
<dbReference type="CDD" id="cd06558">
    <property type="entry name" value="crotonase-like"/>
    <property type="match status" value="1"/>
</dbReference>
<name>A0A915CNM5_9BILA</name>
<dbReference type="InterPro" id="IPR001753">
    <property type="entry name" value="Enoyl-CoA_hydra/iso"/>
</dbReference>
<dbReference type="InterPro" id="IPR029045">
    <property type="entry name" value="ClpP/crotonase-like_dom_sf"/>
</dbReference>
<comment type="subcellular location">
    <subcellularLocation>
        <location evidence="1">Peroxisome</location>
    </subcellularLocation>
</comment>
<sequence length="133" mass="14634">MEKTSWSACPFFIVHEKTTVAWSTVLQSGFGNCACLCDLVIASDKATFMTPFTSLASSLRAVRLSLPSLMGTSQAPEVLLFGKKLTAEEALDRNLVAEVIPHAHFMKKVKKSLSLCQMPPESLRPQQEFGSRK</sequence>
<evidence type="ECO:0000256" key="2">
    <source>
        <dbReference type="ARBA" id="ARBA00023140"/>
    </source>
</evidence>
<evidence type="ECO:0000313" key="4">
    <source>
        <dbReference type="Proteomes" id="UP000887574"/>
    </source>
</evidence>
<keyword evidence="2" id="KW-0576">Peroxisome</keyword>
<proteinExistence type="predicted"/>
<protein>
    <submittedName>
        <fullName evidence="5">Uncharacterized protein</fullName>
    </submittedName>
</protein>
<dbReference type="InterPro" id="IPR051053">
    <property type="entry name" value="ECH/Chromodomain_protein"/>
</dbReference>
<accession>A0A915CNM5</accession>
<dbReference type="Gene3D" id="3.90.226.10">
    <property type="entry name" value="2-enoyl-CoA Hydratase, Chain A, domain 1"/>
    <property type="match status" value="1"/>
</dbReference>
<dbReference type="GO" id="GO:0004165">
    <property type="term" value="F:delta(3)-delta(2)-enoyl-CoA isomerase activity"/>
    <property type="evidence" value="ECO:0007669"/>
    <property type="project" value="UniProtKB-ARBA"/>
</dbReference>
<dbReference type="PANTHER" id="PTHR43684:SF1">
    <property type="entry name" value="ENOYL-COA DELTA ISOMERASE 2"/>
    <property type="match status" value="1"/>
</dbReference>
<keyword evidence="4" id="KW-1185">Reference proteome</keyword>